<evidence type="ECO:0000313" key="1">
    <source>
        <dbReference type="EMBL" id="SPT70093.1"/>
    </source>
</evidence>
<dbReference type="RefSeq" id="WP_113744206.1">
    <property type="nucleotide sequence ID" value="NZ_UAPV01000001.1"/>
</dbReference>
<name>A0A2X0V8J6_9GAMM</name>
<dbReference type="EMBL" id="UAPV01000001">
    <property type="protein sequence ID" value="SPT70093.1"/>
    <property type="molecule type" value="Genomic_DNA"/>
</dbReference>
<dbReference type="AlphaFoldDB" id="A0A2X0V8J6"/>
<accession>A0A2X0V8J6</accession>
<sequence length="160" mass="18212">MGLLKHTNKNMDISDYLTYPAIIKENDGVFLVEIKNDGSCSKCFDTFYTEGVSLENAIAMAQDCILTMVDGLIKEREMVPGGKVDLQNKTHLITLKYHQAIKIMLRNLMIQERYRPVDICKKLNISSQKLNQILDLYKSTNIDDLAMCFDCINKPLKIGC</sequence>
<gene>
    <name evidence="1" type="primary">hicB_3</name>
    <name evidence="1" type="ORF">NCTC13093_01498</name>
</gene>
<proteinExistence type="predicted"/>
<reference evidence="1 2" key="1">
    <citation type="submission" date="2018-06" db="EMBL/GenBank/DDBJ databases">
        <authorList>
            <consortium name="Pathogen Informatics"/>
            <person name="Doyle S."/>
        </authorList>
    </citation>
    <scope>NUCLEOTIDE SEQUENCE [LARGE SCALE GENOMIC DNA]</scope>
    <source>
        <strain evidence="1 2">NCTC13093</strain>
    </source>
</reference>
<dbReference type="Gene3D" id="3.30.160.250">
    <property type="match status" value="1"/>
</dbReference>
<dbReference type="Proteomes" id="UP000250086">
    <property type="component" value="Unassembled WGS sequence"/>
</dbReference>
<protein>
    <submittedName>
        <fullName evidence="1">Antitoxin HicB</fullName>
    </submittedName>
</protein>
<evidence type="ECO:0000313" key="2">
    <source>
        <dbReference type="Proteomes" id="UP000250086"/>
    </source>
</evidence>
<organism evidence="1 2">
    <name type="scientific">Anaerobiospirillum thomasii</name>
    <dbReference type="NCBI Taxonomy" id="179995"/>
    <lineage>
        <taxon>Bacteria</taxon>
        <taxon>Pseudomonadati</taxon>
        <taxon>Pseudomonadota</taxon>
        <taxon>Gammaproteobacteria</taxon>
        <taxon>Aeromonadales</taxon>
        <taxon>Succinivibrionaceae</taxon>
        <taxon>Anaerobiospirillum</taxon>
    </lineage>
</organism>
<keyword evidence="2" id="KW-1185">Reference proteome</keyword>